<proteinExistence type="predicted"/>
<protein>
    <submittedName>
        <fullName evidence="2">Uncharacterized protein</fullName>
    </submittedName>
</protein>
<dbReference type="AlphaFoldDB" id="A0A644Z121"/>
<feature type="region of interest" description="Disordered" evidence="1">
    <location>
        <begin position="31"/>
        <end position="114"/>
    </location>
</feature>
<feature type="compositionally biased region" description="Basic and acidic residues" evidence="1">
    <location>
        <begin position="49"/>
        <end position="77"/>
    </location>
</feature>
<reference evidence="2" key="1">
    <citation type="submission" date="2019-08" db="EMBL/GenBank/DDBJ databases">
        <authorList>
            <person name="Kucharzyk K."/>
            <person name="Murdoch R.W."/>
            <person name="Higgins S."/>
            <person name="Loffler F."/>
        </authorList>
    </citation>
    <scope>NUCLEOTIDE SEQUENCE</scope>
</reference>
<evidence type="ECO:0000256" key="1">
    <source>
        <dbReference type="SAM" id="MobiDB-lite"/>
    </source>
</evidence>
<dbReference type="EMBL" id="VSSQ01007017">
    <property type="protein sequence ID" value="MPM34580.1"/>
    <property type="molecule type" value="Genomic_DNA"/>
</dbReference>
<comment type="caution">
    <text evidence="2">The sequence shown here is derived from an EMBL/GenBank/DDBJ whole genome shotgun (WGS) entry which is preliminary data.</text>
</comment>
<name>A0A644Z121_9ZZZZ</name>
<gene>
    <name evidence="2" type="ORF">SDC9_81166</name>
</gene>
<organism evidence="2">
    <name type="scientific">bioreactor metagenome</name>
    <dbReference type="NCBI Taxonomy" id="1076179"/>
    <lineage>
        <taxon>unclassified sequences</taxon>
        <taxon>metagenomes</taxon>
        <taxon>ecological metagenomes</taxon>
    </lineage>
</organism>
<accession>A0A644Z121</accession>
<feature type="compositionally biased region" description="Basic and acidic residues" evidence="1">
    <location>
        <begin position="96"/>
        <end position="114"/>
    </location>
</feature>
<sequence>MAARLLTAGCSLQQADGGRVAIELTAVGEQRAVDVAPQGHDAGDDPQDDGDRREDDREQQDPGDDVHHPGPDVEVERAGGGLADEGTAVLVEDPDDQRADEAEPAGADDHGDDR</sequence>
<evidence type="ECO:0000313" key="2">
    <source>
        <dbReference type="EMBL" id="MPM34580.1"/>
    </source>
</evidence>